<dbReference type="PANTHER" id="PTHR43758:SF8">
    <property type="entry name" value="8-OXO-DGTP DIPHOSPHATASE YTKD-RELATED"/>
    <property type="match status" value="1"/>
</dbReference>
<dbReference type="EMBL" id="VIVN01000004">
    <property type="protein sequence ID" value="TWE02753.1"/>
    <property type="molecule type" value="Genomic_DNA"/>
</dbReference>
<dbReference type="PROSITE" id="PS00893">
    <property type="entry name" value="NUDIX_BOX"/>
    <property type="match status" value="1"/>
</dbReference>
<gene>
    <name evidence="8" type="ORF">FB550_104307</name>
</gene>
<dbReference type="SUPFAM" id="SSF55811">
    <property type="entry name" value="Nudix"/>
    <property type="match status" value="1"/>
</dbReference>
<keyword evidence="9" id="KW-1185">Reference proteome</keyword>
<evidence type="ECO:0000256" key="5">
    <source>
        <dbReference type="ARBA" id="ARBA00022842"/>
    </source>
</evidence>
<dbReference type="PANTHER" id="PTHR43758">
    <property type="entry name" value="7,8-DIHYDRO-8-OXOGUANINE TRIPHOSPHATASE"/>
    <property type="match status" value="1"/>
</dbReference>
<dbReference type="CDD" id="cd04665">
    <property type="entry name" value="NUDIX_RppH"/>
    <property type="match status" value="1"/>
</dbReference>
<keyword evidence="3" id="KW-0479">Metal-binding</keyword>
<name>A0A561DHC0_9BACI</name>
<keyword evidence="5" id="KW-0460">Magnesium</keyword>
<evidence type="ECO:0000256" key="6">
    <source>
        <dbReference type="RuleBase" id="RU003476"/>
    </source>
</evidence>
<dbReference type="InterPro" id="IPR000086">
    <property type="entry name" value="NUDIX_hydrolase_dom"/>
</dbReference>
<evidence type="ECO:0000313" key="8">
    <source>
        <dbReference type="EMBL" id="TWE02753.1"/>
    </source>
</evidence>
<evidence type="ECO:0000256" key="2">
    <source>
        <dbReference type="ARBA" id="ARBA00005582"/>
    </source>
</evidence>
<dbReference type="InterPro" id="IPR014078">
    <property type="entry name" value="Nudix_YtkD"/>
</dbReference>
<dbReference type="PRINTS" id="PR00502">
    <property type="entry name" value="NUDIXFAMILY"/>
</dbReference>
<evidence type="ECO:0000259" key="7">
    <source>
        <dbReference type="PROSITE" id="PS51462"/>
    </source>
</evidence>
<evidence type="ECO:0000256" key="4">
    <source>
        <dbReference type="ARBA" id="ARBA00022801"/>
    </source>
</evidence>
<sequence>MKEFLDCNRNTIELAFGHHAFTMKAKHVLVICQFENRWFLTNHKLRGLEFPGGKVEEGETLEEAARRETFEETGGILGDLQYIAEYKVNDTNGAFVKAVFWGEVDRVVPTKTYFETNGPVAVEGDILKLRFAEEYSFIMKDQVIEECLKFINQLQNERK</sequence>
<dbReference type="AlphaFoldDB" id="A0A561DHC0"/>
<dbReference type="GO" id="GO:0046872">
    <property type="term" value="F:metal ion binding"/>
    <property type="evidence" value="ECO:0007669"/>
    <property type="project" value="UniProtKB-KW"/>
</dbReference>
<dbReference type="GO" id="GO:0005737">
    <property type="term" value="C:cytoplasm"/>
    <property type="evidence" value="ECO:0007669"/>
    <property type="project" value="TreeGrafter"/>
</dbReference>
<proteinExistence type="inferred from homology"/>
<evidence type="ECO:0000256" key="3">
    <source>
        <dbReference type="ARBA" id="ARBA00022723"/>
    </source>
</evidence>
<dbReference type="InterPro" id="IPR020084">
    <property type="entry name" value="NUDIX_hydrolase_CS"/>
</dbReference>
<dbReference type="PROSITE" id="PS51462">
    <property type="entry name" value="NUDIX"/>
    <property type="match status" value="1"/>
</dbReference>
<dbReference type="InterPro" id="IPR020476">
    <property type="entry name" value="Nudix_hydrolase"/>
</dbReference>
<dbReference type="InterPro" id="IPR015797">
    <property type="entry name" value="NUDIX_hydrolase-like_dom_sf"/>
</dbReference>
<dbReference type="RefSeq" id="WP_144564681.1">
    <property type="nucleotide sequence ID" value="NZ_VIVN01000004.1"/>
</dbReference>
<comment type="similarity">
    <text evidence="2 6">Belongs to the Nudix hydrolase family.</text>
</comment>
<dbReference type="GO" id="GO:0016818">
    <property type="term" value="F:hydrolase activity, acting on acid anhydrides, in phosphorus-containing anhydrides"/>
    <property type="evidence" value="ECO:0007669"/>
    <property type="project" value="TreeGrafter"/>
</dbReference>
<protein>
    <submittedName>
        <fullName evidence="8">8-oxo-dGTPase</fullName>
    </submittedName>
</protein>
<accession>A0A561DHC0</accession>
<evidence type="ECO:0000313" key="9">
    <source>
        <dbReference type="Proteomes" id="UP000319671"/>
    </source>
</evidence>
<dbReference type="Proteomes" id="UP000319671">
    <property type="component" value="Unassembled WGS sequence"/>
</dbReference>
<comment type="caution">
    <text evidence="8">The sequence shown here is derived from an EMBL/GenBank/DDBJ whole genome shotgun (WGS) entry which is preliminary data.</text>
</comment>
<reference evidence="8 9" key="1">
    <citation type="submission" date="2019-06" db="EMBL/GenBank/DDBJ databases">
        <title>Sorghum-associated microbial communities from plants grown in Nebraska, USA.</title>
        <authorList>
            <person name="Schachtman D."/>
        </authorList>
    </citation>
    <scope>NUCLEOTIDE SEQUENCE [LARGE SCALE GENOMIC DNA]</scope>
    <source>
        <strain evidence="8 9">2482</strain>
    </source>
</reference>
<feature type="domain" description="Nudix hydrolase" evidence="7">
    <location>
        <begin position="11"/>
        <end position="159"/>
    </location>
</feature>
<comment type="cofactor">
    <cofactor evidence="1">
        <name>Mg(2+)</name>
        <dbReference type="ChEBI" id="CHEBI:18420"/>
    </cofactor>
</comment>
<organism evidence="8 9">
    <name type="scientific">Neobacillus bataviensis</name>
    <dbReference type="NCBI Taxonomy" id="220685"/>
    <lineage>
        <taxon>Bacteria</taxon>
        <taxon>Bacillati</taxon>
        <taxon>Bacillota</taxon>
        <taxon>Bacilli</taxon>
        <taxon>Bacillales</taxon>
        <taxon>Bacillaceae</taxon>
        <taxon>Neobacillus</taxon>
    </lineage>
</organism>
<evidence type="ECO:0000256" key="1">
    <source>
        <dbReference type="ARBA" id="ARBA00001946"/>
    </source>
</evidence>
<dbReference type="Pfam" id="PF00293">
    <property type="entry name" value="NUDIX"/>
    <property type="match status" value="1"/>
</dbReference>
<dbReference type="NCBIfam" id="TIGR02705">
    <property type="entry name" value="nudix_YtkD"/>
    <property type="match status" value="1"/>
</dbReference>
<keyword evidence="4 6" id="KW-0378">Hydrolase</keyword>
<dbReference type="Gene3D" id="3.90.79.10">
    <property type="entry name" value="Nucleoside Triphosphate Pyrophosphohydrolase"/>
    <property type="match status" value="1"/>
</dbReference>